<dbReference type="Proteomes" id="UP000314982">
    <property type="component" value="Unassembled WGS sequence"/>
</dbReference>
<keyword evidence="5" id="KW-0479">Metal-binding</keyword>
<comment type="cofactor">
    <cofactor evidence="1">
        <name>Zn(2+)</name>
        <dbReference type="ChEBI" id="CHEBI:29105"/>
    </cofactor>
</comment>
<dbReference type="Gene3D" id="4.10.1060.10">
    <property type="entry name" value="Zinc finger, RanBP2-type"/>
    <property type="match status" value="1"/>
</dbReference>
<evidence type="ECO:0000256" key="7">
    <source>
        <dbReference type="ARBA" id="ARBA00022771"/>
    </source>
</evidence>
<dbReference type="Pfam" id="PF00641">
    <property type="entry name" value="Zn_ribbon_RanBP"/>
    <property type="match status" value="1"/>
</dbReference>
<evidence type="ECO:0000313" key="23">
    <source>
        <dbReference type="Proteomes" id="UP000314982"/>
    </source>
</evidence>
<evidence type="ECO:0000256" key="14">
    <source>
        <dbReference type="ARBA" id="ARBA00023136"/>
    </source>
</evidence>
<dbReference type="InterPro" id="IPR001876">
    <property type="entry name" value="Znf_RanBP2"/>
</dbReference>
<organism evidence="22 23">
    <name type="scientific">Hucho hucho</name>
    <name type="common">huchen</name>
    <dbReference type="NCBI Taxonomy" id="62062"/>
    <lineage>
        <taxon>Eukaryota</taxon>
        <taxon>Metazoa</taxon>
        <taxon>Chordata</taxon>
        <taxon>Craniata</taxon>
        <taxon>Vertebrata</taxon>
        <taxon>Euteleostomi</taxon>
        <taxon>Actinopterygii</taxon>
        <taxon>Neopterygii</taxon>
        <taxon>Teleostei</taxon>
        <taxon>Protacanthopterygii</taxon>
        <taxon>Salmoniformes</taxon>
        <taxon>Salmonidae</taxon>
        <taxon>Salmoninae</taxon>
        <taxon>Hucho</taxon>
    </lineage>
</organism>
<dbReference type="GeneTree" id="ENSGT00940000174624"/>
<reference evidence="22" key="3">
    <citation type="submission" date="2025-09" db="UniProtKB">
        <authorList>
            <consortium name="Ensembl"/>
        </authorList>
    </citation>
    <scope>IDENTIFICATION</scope>
</reference>
<dbReference type="SUPFAM" id="SSF90209">
    <property type="entry name" value="Ran binding protein zinc finger-like"/>
    <property type="match status" value="1"/>
</dbReference>
<evidence type="ECO:0000256" key="1">
    <source>
        <dbReference type="ARBA" id="ARBA00001947"/>
    </source>
</evidence>
<comment type="subcellular location">
    <subcellularLocation>
        <location evidence="2">Nucleus membrane</location>
    </subcellularLocation>
    <subcellularLocation>
        <location evidence="3">Nucleus</location>
        <location evidence="3">Nuclear pore complex</location>
    </subcellularLocation>
</comment>
<feature type="domain" description="RanBP2-type" evidence="21">
    <location>
        <begin position="23"/>
        <end position="52"/>
    </location>
</feature>
<dbReference type="GO" id="GO:0008139">
    <property type="term" value="F:nuclear localization sequence binding"/>
    <property type="evidence" value="ECO:0007669"/>
    <property type="project" value="TreeGrafter"/>
</dbReference>
<evidence type="ECO:0000256" key="2">
    <source>
        <dbReference type="ARBA" id="ARBA00004126"/>
    </source>
</evidence>
<proteinExistence type="inferred from homology"/>
<evidence type="ECO:0000256" key="15">
    <source>
        <dbReference type="ARBA" id="ARBA00023242"/>
    </source>
</evidence>
<keyword evidence="10" id="KW-0653">Protein transport</keyword>
<dbReference type="InterPro" id="IPR036443">
    <property type="entry name" value="Znf_RanBP2_sf"/>
</dbReference>
<evidence type="ECO:0000256" key="16">
    <source>
        <dbReference type="ARBA" id="ARBA00060842"/>
    </source>
</evidence>
<dbReference type="GO" id="GO:0017056">
    <property type="term" value="F:structural constituent of nuclear pore"/>
    <property type="evidence" value="ECO:0007669"/>
    <property type="project" value="TreeGrafter"/>
</dbReference>
<dbReference type="GO" id="GO:0031965">
    <property type="term" value="C:nuclear membrane"/>
    <property type="evidence" value="ECO:0007669"/>
    <property type="project" value="UniProtKB-SubCell"/>
</dbReference>
<evidence type="ECO:0000256" key="3">
    <source>
        <dbReference type="ARBA" id="ARBA00004567"/>
    </source>
</evidence>
<dbReference type="PROSITE" id="PS50199">
    <property type="entry name" value="ZF_RANBP2_2"/>
    <property type="match status" value="1"/>
</dbReference>
<evidence type="ECO:0000256" key="18">
    <source>
        <dbReference type="ARBA" id="ARBA00078197"/>
    </source>
</evidence>
<evidence type="ECO:0000313" key="22">
    <source>
        <dbReference type="Ensembl" id="ENSHHUP00000020237.1"/>
    </source>
</evidence>
<keyword evidence="8" id="KW-0509">mRNA transport</keyword>
<accession>A0A4W5KU89</accession>
<evidence type="ECO:0000256" key="4">
    <source>
        <dbReference type="ARBA" id="ARBA00022448"/>
    </source>
</evidence>
<dbReference type="Ensembl" id="ENSHHUT00000020983.1">
    <property type="protein sequence ID" value="ENSHHUP00000020237.1"/>
    <property type="gene ID" value="ENSHHUG00000012658.1"/>
</dbReference>
<evidence type="ECO:0000256" key="12">
    <source>
        <dbReference type="ARBA" id="ARBA00023125"/>
    </source>
</evidence>
<evidence type="ECO:0000256" key="5">
    <source>
        <dbReference type="ARBA" id="ARBA00022723"/>
    </source>
</evidence>
<protein>
    <recommendedName>
        <fullName evidence="17">Nuclear pore complex protein Nup153</fullName>
    </recommendedName>
    <alternativeName>
        <fullName evidence="19">153 kDa nucleoporin</fullName>
    </alternativeName>
    <alternativeName>
        <fullName evidence="18">Nucleoporin Nup153</fullName>
    </alternativeName>
</protein>
<sequence length="96" mass="10318">MLSGLEGPTTTTAAGFGALFTKSPGSWDCDTCLVQNKPQAVKCVACETAKPGTGTRTLSPLGSLRRRPLWGLGSCSVLLVKMRRHWLPLEAFPSLW</sequence>
<evidence type="ECO:0000256" key="19">
    <source>
        <dbReference type="ARBA" id="ARBA00079437"/>
    </source>
</evidence>
<keyword evidence="14" id="KW-0472">Membrane</keyword>
<evidence type="ECO:0000256" key="17">
    <source>
        <dbReference type="ARBA" id="ARBA00068609"/>
    </source>
</evidence>
<dbReference type="GO" id="GO:0005643">
    <property type="term" value="C:nuclear pore"/>
    <property type="evidence" value="ECO:0007669"/>
    <property type="project" value="UniProtKB-SubCell"/>
</dbReference>
<dbReference type="InterPro" id="IPR026054">
    <property type="entry name" value="Nucleoporin"/>
</dbReference>
<evidence type="ECO:0000256" key="9">
    <source>
        <dbReference type="ARBA" id="ARBA00022833"/>
    </source>
</evidence>
<dbReference type="FunFam" id="4.10.1060.10:FF:000001">
    <property type="entry name" value="Nuclear pore complex protein Nup153"/>
    <property type="match status" value="1"/>
</dbReference>
<evidence type="ECO:0000256" key="13">
    <source>
        <dbReference type="ARBA" id="ARBA00023132"/>
    </source>
</evidence>
<dbReference type="GO" id="GO:0003677">
    <property type="term" value="F:DNA binding"/>
    <property type="evidence" value="ECO:0007669"/>
    <property type="project" value="UniProtKB-KW"/>
</dbReference>
<keyword evidence="12" id="KW-0238">DNA-binding</keyword>
<dbReference type="PROSITE" id="PS01358">
    <property type="entry name" value="ZF_RANBP2_1"/>
    <property type="match status" value="1"/>
</dbReference>
<evidence type="ECO:0000256" key="20">
    <source>
        <dbReference type="PROSITE-ProRule" id="PRU00322"/>
    </source>
</evidence>
<evidence type="ECO:0000256" key="11">
    <source>
        <dbReference type="ARBA" id="ARBA00023010"/>
    </source>
</evidence>
<comment type="similarity">
    <text evidence="16">Belongs to the NUP153 family.</text>
</comment>
<dbReference type="STRING" id="62062.ENSHHUP00000020237"/>
<dbReference type="GO" id="GO:0008270">
    <property type="term" value="F:zinc ion binding"/>
    <property type="evidence" value="ECO:0007669"/>
    <property type="project" value="UniProtKB-KW"/>
</dbReference>
<reference evidence="23" key="1">
    <citation type="submission" date="2018-06" db="EMBL/GenBank/DDBJ databases">
        <title>Genome assembly of Danube salmon.</title>
        <authorList>
            <person name="Macqueen D.J."/>
            <person name="Gundappa M.K."/>
        </authorList>
    </citation>
    <scope>NUCLEOTIDE SEQUENCE [LARGE SCALE GENOMIC DNA]</scope>
</reference>
<dbReference type="GO" id="GO:0006405">
    <property type="term" value="P:RNA export from nucleus"/>
    <property type="evidence" value="ECO:0007669"/>
    <property type="project" value="TreeGrafter"/>
</dbReference>
<dbReference type="PANTHER" id="PTHR23193:SF23">
    <property type="entry name" value="NUCLEAR PORE COMPLEX PROTEIN NUP153"/>
    <property type="match status" value="1"/>
</dbReference>
<name>A0A4W5KU89_9TELE</name>
<keyword evidence="6" id="KW-0677">Repeat</keyword>
<reference evidence="22" key="2">
    <citation type="submission" date="2025-08" db="UniProtKB">
        <authorList>
            <consortium name="Ensembl"/>
        </authorList>
    </citation>
    <scope>IDENTIFICATION</scope>
</reference>
<dbReference type="AlphaFoldDB" id="A0A4W5KU89"/>
<dbReference type="SMART" id="SM00547">
    <property type="entry name" value="ZnF_RBZ"/>
    <property type="match status" value="1"/>
</dbReference>
<keyword evidence="23" id="KW-1185">Reference proteome</keyword>
<keyword evidence="4" id="KW-0813">Transport</keyword>
<evidence type="ECO:0000259" key="21">
    <source>
        <dbReference type="PROSITE" id="PS50199"/>
    </source>
</evidence>
<dbReference type="PANTHER" id="PTHR23193">
    <property type="entry name" value="NUCLEAR PORE COMPLEX PROTEIN NUP"/>
    <property type="match status" value="1"/>
</dbReference>
<keyword evidence="9" id="KW-0862">Zinc</keyword>
<evidence type="ECO:0000256" key="10">
    <source>
        <dbReference type="ARBA" id="ARBA00022927"/>
    </source>
</evidence>
<keyword evidence="11" id="KW-0811">Translocation</keyword>
<keyword evidence="13" id="KW-0906">Nuclear pore complex</keyword>
<keyword evidence="7 20" id="KW-0863">Zinc-finger</keyword>
<dbReference type="GO" id="GO:0006606">
    <property type="term" value="P:protein import into nucleus"/>
    <property type="evidence" value="ECO:0007669"/>
    <property type="project" value="TreeGrafter"/>
</dbReference>
<keyword evidence="15" id="KW-0539">Nucleus</keyword>
<dbReference type="GO" id="GO:0051028">
    <property type="term" value="P:mRNA transport"/>
    <property type="evidence" value="ECO:0007669"/>
    <property type="project" value="UniProtKB-KW"/>
</dbReference>
<evidence type="ECO:0000256" key="8">
    <source>
        <dbReference type="ARBA" id="ARBA00022816"/>
    </source>
</evidence>
<evidence type="ECO:0000256" key="6">
    <source>
        <dbReference type="ARBA" id="ARBA00022737"/>
    </source>
</evidence>